<evidence type="ECO:0000256" key="2">
    <source>
        <dbReference type="ARBA" id="ARBA00022729"/>
    </source>
</evidence>
<comment type="similarity">
    <text evidence="1">Belongs to the leucine-binding protein family.</text>
</comment>
<feature type="signal peptide" evidence="3">
    <location>
        <begin position="1"/>
        <end position="29"/>
    </location>
</feature>
<dbReference type="InterPro" id="IPR028081">
    <property type="entry name" value="Leu-bd"/>
</dbReference>
<name>A0A933LPL0_UNCTE</name>
<organism evidence="5 6">
    <name type="scientific">Tectimicrobiota bacterium</name>
    <dbReference type="NCBI Taxonomy" id="2528274"/>
    <lineage>
        <taxon>Bacteria</taxon>
        <taxon>Pseudomonadati</taxon>
        <taxon>Nitrospinota/Tectimicrobiota group</taxon>
        <taxon>Candidatus Tectimicrobiota</taxon>
    </lineage>
</organism>
<dbReference type="InterPro" id="IPR028082">
    <property type="entry name" value="Peripla_BP_I"/>
</dbReference>
<dbReference type="PANTHER" id="PTHR30483">
    <property type="entry name" value="LEUCINE-SPECIFIC-BINDING PROTEIN"/>
    <property type="match status" value="1"/>
</dbReference>
<dbReference type="SUPFAM" id="SSF53822">
    <property type="entry name" value="Periplasmic binding protein-like I"/>
    <property type="match status" value="1"/>
</dbReference>
<dbReference type="Pfam" id="PF13458">
    <property type="entry name" value="Peripla_BP_6"/>
    <property type="match status" value="1"/>
</dbReference>
<dbReference type="InterPro" id="IPR051010">
    <property type="entry name" value="BCAA_transport"/>
</dbReference>
<evidence type="ECO:0000313" key="5">
    <source>
        <dbReference type="EMBL" id="MBI4595185.1"/>
    </source>
</evidence>
<evidence type="ECO:0000313" key="6">
    <source>
        <dbReference type="Proteomes" id="UP000772181"/>
    </source>
</evidence>
<evidence type="ECO:0000259" key="4">
    <source>
        <dbReference type="Pfam" id="PF13458"/>
    </source>
</evidence>
<dbReference type="CDD" id="cd06330">
    <property type="entry name" value="PBP1_As_SBP-like"/>
    <property type="match status" value="1"/>
</dbReference>
<evidence type="ECO:0000256" key="1">
    <source>
        <dbReference type="ARBA" id="ARBA00010062"/>
    </source>
</evidence>
<feature type="non-terminal residue" evidence="5">
    <location>
        <position position="411"/>
    </location>
</feature>
<comment type="caution">
    <text evidence="5">The sequence shown here is derived from an EMBL/GenBank/DDBJ whole genome shotgun (WGS) entry which is preliminary data.</text>
</comment>
<proteinExistence type="inferred from homology"/>
<dbReference type="Proteomes" id="UP000772181">
    <property type="component" value="Unassembled WGS sequence"/>
</dbReference>
<sequence length="411" mass="45186">MKKVIKICSVTMLTLFVLSFVLIPNSAYAEQQAKAKKVKIGWLVATTGVAAGLTPDGIAAAKLAIDKIEKTGGWLGAGAELIIRDDKLNPEIAARGARELIEVDKVDVLMGAYSSSVALAVSEVAKELKFPFICMGGKTDKLTEENFHPYVFRIASTATIEGRGAAEVAAELLKGKKAPKVSVVSWDYEYGHSVWDAFALWIKKLIPDVSIPYEAWTKAGEQEYGPHIEALLGHKPDLVLSLIWAGGIPTFVSQAKGYKFFEKTTMVLGAEGVSTDYMRQIGKEWPEGMWGNTYDVHFLPDTPYHKEWVEDLKAATKTWPPSGAAIESYLPVLFYGRAVQKAKSTEPQAIIKALEDLEIDTPIGKQTMRACDHQANRGQVWGKTKFDPALGFNILTEAKYVPAEKNWKSCE</sequence>
<gene>
    <name evidence="5" type="ORF">HY730_02275</name>
</gene>
<dbReference type="AlphaFoldDB" id="A0A933LPL0"/>
<keyword evidence="2 3" id="KW-0732">Signal</keyword>
<feature type="chain" id="PRO_5037848830" evidence="3">
    <location>
        <begin position="30"/>
        <end position="411"/>
    </location>
</feature>
<dbReference type="PANTHER" id="PTHR30483:SF37">
    <property type="entry name" value="ABC TRANSPORTER SUBSTRATE-BINDING PROTEIN"/>
    <property type="match status" value="1"/>
</dbReference>
<feature type="domain" description="Leucine-binding protein" evidence="4">
    <location>
        <begin position="37"/>
        <end position="377"/>
    </location>
</feature>
<protein>
    <submittedName>
        <fullName evidence="5">ABC transporter substrate-binding protein</fullName>
    </submittedName>
</protein>
<accession>A0A933LPL0</accession>
<dbReference type="EMBL" id="JACQWF010000108">
    <property type="protein sequence ID" value="MBI4595185.1"/>
    <property type="molecule type" value="Genomic_DNA"/>
</dbReference>
<reference evidence="5" key="1">
    <citation type="submission" date="2020-07" db="EMBL/GenBank/DDBJ databases">
        <title>Huge and variable diversity of episymbiotic CPR bacteria and DPANN archaea in groundwater ecosystems.</title>
        <authorList>
            <person name="He C.Y."/>
            <person name="Keren R."/>
            <person name="Whittaker M."/>
            <person name="Farag I.F."/>
            <person name="Doudna J."/>
            <person name="Cate J.H.D."/>
            <person name="Banfield J.F."/>
        </authorList>
    </citation>
    <scope>NUCLEOTIDE SEQUENCE</scope>
    <source>
        <strain evidence="5">NC_groundwater_1482_Ag_S-0.65um_47_24</strain>
    </source>
</reference>
<evidence type="ECO:0000256" key="3">
    <source>
        <dbReference type="SAM" id="SignalP"/>
    </source>
</evidence>
<dbReference type="Gene3D" id="3.40.50.2300">
    <property type="match status" value="2"/>
</dbReference>